<evidence type="ECO:0000256" key="2">
    <source>
        <dbReference type="SAM" id="MobiDB-lite"/>
    </source>
</evidence>
<feature type="compositionally biased region" description="Polar residues" evidence="2">
    <location>
        <begin position="467"/>
        <end position="480"/>
    </location>
</feature>
<feature type="region of interest" description="Disordered" evidence="2">
    <location>
        <begin position="81"/>
        <end position="138"/>
    </location>
</feature>
<evidence type="ECO:0000313" key="3">
    <source>
        <dbReference type="EMBL" id="TFL01821.1"/>
    </source>
</evidence>
<reference evidence="3 4" key="1">
    <citation type="journal article" date="2019" name="Nat. Ecol. Evol.">
        <title>Megaphylogeny resolves global patterns of mushroom evolution.</title>
        <authorList>
            <person name="Varga T."/>
            <person name="Krizsan K."/>
            <person name="Foldi C."/>
            <person name="Dima B."/>
            <person name="Sanchez-Garcia M."/>
            <person name="Sanchez-Ramirez S."/>
            <person name="Szollosi G.J."/>
            <person name="Szarkandi J.G."/>
            <person name="Papp V."/>
            <person name="Albert L."/>
            <person name="Andreopoulos W."/>
            <person name="Angelini C."/>
            <person name="Antonin V."/>
            <person name="Barry K.W."/>
            <person name="Bougher N.L."/>
            <person name="Buchanan P."/>
            <person name="Buyck B."/>
            <person name="Bense V."/>
            <person name="Catcheside P."/>
            <person name="Chovatia M."/>
            <person name="Cooper J."/>
            <person name="Damon W."/>
            <person name="Desjardin D."/>
            <person name="Finy P."/>
            <person name="Geml J."/>
            <person name="Haridas S."/>
            <person name="Hughes K."/>
            <person name="Justo A."/>
            <person name="Karasinski D."/>
            <person name="Kautmanova I."/>
            <person name="Kiss B."/>
            <person name="Kocsube S."/>
            <person name="Kotiranta H."/>
            <person name="LaButti K.M."/>
            <person name="Lechner B.E."/>
            <person name="Liimatainen K."/>
            <person name="Lipzen A."/>
            <person name="Lukacs Z."/>
            <person name="Mihaltcheva S."/>
            <person name="Morgado L.N."/>
            <person name="Niskanen T."/>
            <person name="Noordeloos M.E."/>
            <person name="Ohm R.A."/>
            <person name="Ortiz-Santana B."/>
            <person name="Ovrebo C."/>
            <person name="Racz N."/>
            <person name="Riley R."/>
            <person name="Savchenko A."/>
            <person name="Shiryaev A."/>
            <person name="Soop K."/>
            <person name="Spirin V."/>
            <person name="Szebenyi C."/>
            <person name="Tomsovsky M."/>
            <person name="Tulloss R.E."/>
            <person name="Uehling J."/>
            <person name="Grigoriev I.V."/>
            <person name="Vagvolgyi C."/>
            <person name="Papp T."/>
            <person name="Martin F.M."/>
            <person name="Miettinen O."/>
            <person name="Hibbett D.S."/>
            <person name="Nagy L.G."/>
        </authorList>
    </citation>
    <scope>NUCLEOTIDE SEQUENCE [LARGE SCALE GENOMIC DNA]</scope>
    <source>
        <strain evidence="3 4">CBS 309.79</strain>
    </source>
</reference>
<evidence type="ECO:0000313" key="4">
    <source>
        <dbReference type="Proteomes" id="UP000305067"/>
    </source>
</evidence>
<dbReference type="STRING" id="1884261.A0A5C3QMV1"/>
<dbReference type="Pfam" id="PF05794">
    <property type="entry name" value="Tcp11"/>
    <property type="match status" value="1"/>
</dbReference>
<feature type="compositionally biased region" description="Basic residues" evidence="2">
    <location>
        <begin position="1"/>
        <end position="11"/>
    </location>
</feature>
<dbReference type="OrthoDB" id="276323at2759"/>
<dbReference type="EMBL" id="ML178824">
    <property type="protein sequence ID" value="TFL01821.1"/>
    <property type="molecule type" value="Genomic_DNA"/>
</dbReference>
<feature type="compositionally biased region" description="Low complexity" evidence="2">
    <location>
        <begin position="107"/>
        <end position="126"/>
    </location>
</feature>
<feature type="region of interest" description="Disordered" evidence="2">
    <location>
        <begin position="1"/>
        <end position="58"/>
    </location>
</feature>
<dbReference type="AlphaFoldDB" id="A0A5C3QMV1"/>
<feature type="region of interest" description="Disordered" evidence="2">
    <location>
        <begin position="464"/>
        <end position="483"/>
    </location>
</feature>
<proteinExistence type="inferred from homology"/>
<keyword evidence="4" id="KW-1185">Reference proteome</keyword>
<accession>A0A5C3QMV1</accession>
<gene>
    <name evidence="3" type="ORF">BDV98DRAFT_567583</name>
</gene>
<sequence length="714" mass="77930">MVQLAPRKRKASSAASDQQLSPLHVATALPQTSSYSSRPEKKHRPEPSAGQGTVNRRPPAAIASRRLESWSALTCPAALAPKPGSDAVDLGKLRIPTGDVPGPSQGSPLSLRHPSSPASPLASPCAEGETPPIRASLGNLPMPSQHPLITCQSIQKLDLEVVLKNEQLRHDLLFGAGLQFRVNSNPQKLVASNRYWKAIFRELNFACTCLNYNLQGEQLPTSHCICSHIPRPTTSPTAFVFPSTQLMVVITPSRLPSLLSELRDMLLYIIKPLPTLAPDACGRQQVSAAALDGYSKQETYLKSIFDPQLIEQELVHSSYDPSGLFRSVGDLLRQHCAPMRDAAIEAVVQSALQGAGAASACNALRLCFDLLEQMKLDITNHELKTTRAALVEAAIEHELSAFTNDRFPLAVTEVWLRDAHQKLSDADPRVEGLGYKDLRRTTQMRLCVLRGLTDTTFNYPNALLASPPTSSQRTSKTTPAVNPDLPETARLDVGRIHLLSSISIHTTIIALALLLYRQLHQARPHSSVPSHLPQVTTSTADTLALKKELWEIWSASIGHTKSYHEALPNTEQWRQACRDLVLHTVARLGSPPDRSTSASHSDAAPTALSVVDPGLVRLADRWADKNMRPDSALYIMLQGRLCQSVFLTAVEMSDDNGACSPRKLVTDSPSGALFSCLEPLKDEIRALSHRIAALSSIHTSIYLPLYEQLPVHAS</sequence>
<dbReference type="Proteomes" id="UP000305067">
    <property type="component" value="Unassembled WGS sequence"/>
</dbReference>
<dbReference type="GO" id="GO:0010737">
    <property type="term" value="P:protein kinase A signaling"/>
    <property type="evidence" value="ECO:0007669"/>
    <property type="project" value="TreeGrafter"/>
</dbReference>
<dbReference type="PANTHER" id="PTHR12832:SF11">
    <property type="entry name" value="LD23868P"/>
    <property type="match status" value="1"/>
</dbReference>
<name>A0A5C3QMV1_9AGAR</name>
<organism evidence="3 4">
    <name type="scientific">Pterulicium gracile</name>
    <dbReference type="NCBI Taxonomy" id="1884261"/>
    <lineage>
        <taxon>Eukaryota</taxon>
        <taxon>Fungi</taxon>
        <taxon>Dikarya</taxon>
        <taxon>Basidiomycota</taxon>
        <taxon>Agaricomycotina</taxon>
        <taxon>Agaricomycetes</taxon>
        <taxon>Agaricomycetidae</taxon>
        <taxon>Agaricales</taxon>
        <taxon>Pleurotineae</taxon>
        <taxon>Pterulaceae</taxon>
        <taxon>Pterulicium</taxon>
    </lineage>
</organism>
<dbReference type="PANTHER" id="PTHR12832">
    <property type="entry name" value="TESTIS-SPECIFIC PROTEIN PBS13 T-COMPLEX 11"/>
    <property type="match status" value="1"/>
</dbReference>
<protein>
    <submittedName>
        <fullName evidence="3">T-complex protein 11-domain-containing protein</fullName>
    </submittedName>
</protein>
<evidence type="ECO:0000256" key="1">
    <source>
        <dbReference type="ARBA" id="ARBA00010954"/>
    </source>
</evidence>
<dbReference type="InterPro" id="IPR008862">
    <property type="entry name" value="Tcp11"/>
</dbReference>
<comment type="similarity">
    <text evidence="1">Belongs to the TCP11 family.</text>
</comment>